<organism evidence="1">
    <name type="scientific">Trichuris suis</name>
    <name type="common">pig whipworm</name>
    <dbReference type="NCBI Taxonomy" id="68888"/>
    <lineage>
        <taxon>Eukaryota</taxon>
        <taxon>Metazoa</taxon>
        <taxon>Ecdysozoa</taxon>
        <taxon>Nematoda</taxon>
        <taxon>Enoplea</taxon>
        <taxon>Dorylaimia</taxon>
        <taxon>Trichinellida</taxon>
        <taxon>Trichuridae</taxon>
        <taxon>Trichuris</taxon>
    </lineage>
</organism>
<dbReference type="AlphaFoldDB" id="A0A085NB88"/>
<gene>
    <name evidence="1" type="ORF">M514_06834</name>
</gene>
<evidence type="ECO:0000313" key="1">
    <source>
        <dbReference type="EMBL" id="KFD66734.1"/>
    </source>
</evidence>
<accession>A0A085NB88</accession>
<sequence length="158" mass="18350">MIRRSYLSYLDRRIKYTIEMAYRTSIVRRRMDSWQSHTPVSPVADLPLNLLEKKAICDRLIMCRLPRRSAPGFVVNGDCKNKDTNGFEAPAKRQATMNAMKSNERPGTSTEQCGLTSADLDELLNIQHELMRIKDMVYDVRESYDALLEKVKLHQRDQ</sequence>
<name>A0A085NB88_9BILA</name>
<dbReference type="EMBL" id="KL367521">
    <property type="protein sequence ID" value="KFD66734.1"/>
    <property type="molecule type" value="Genomic_DNA"/>
</dbReference>
<protein>
    <submittedName>
        <fullName evidence="1">Uncharacterized protein</fullName>
    </submittedName>
</protein>
<reference evidence="1" key="1">
    <citation type="journal article" date="2014" name="Nat. Genet.">
        <title>Genome and transcriptome of the porcine whipworm Trichuris suis.</title>
        <authorList>
            <person name="Jex A.R."/>
            <person name="Nejsum P."/>
            <person name="Schwarz E.M."/>
            <person name="Hu L."/>
            <person name="Young N.D."/>
            <person name="Hall R.S."/>
            <person name="Korhonen P.K."/>
            <person name="Liao S."/>
            <person name="Thamsborg S."/>
            <person name="Xia J."/>
            <person name="Xu P."/>
            <person name="Wang S."/>
            <person name="Scheerlinck J.P."/>
            <person name="Hofmann A."/>
            <person name="Sternberg P.W."/>
            <person name="Wang J."/>
            <person name="Gasser R.B."/>
        </authorList>
    </citation>
    <scope>NUCLEOTIDE SEQUENCE [LARGE SCALE GENOMIC DNA]</scope>
    <source>
        <strain evidence="1">DCEP-RM93F</strain>
    </source>
</reference>
<dbReference type="Proteomes" id="UP000030758">
    <property type="component" value="Unassembled WGS sequence"/>
</dbReference>
<proteinExistence type="predicted"/>